<feature type="transmembrane region" description="Helical" evidence="7">
    <location>
        <begin position="76"/>
        <end position="97"/>
    </location>
</feature>
<evidence type="ECO:0000256" key="2">
    <source>
        <dbReference type="ARBA" id="ARBA00022448"/>
    </source>
</evidence>
<comment type="similarity">
    <text evidence="7">Belongs to the binding-protein-dependent transport system permease family.</text>
</comment>
<dbReference type="RefSeq" id="WP_069689340.1">
    <property type="nucleotide sequence ID" value="NZ_CP017147.1"/>
</dbReference>
<dbReference type="PROSITE" id="PS50928">
    <property type="entry name" value="ABC_TM1"/>
    <property type="match status" value="1"/>
</dbReference>
<dbReference type="AlphaFoldDB" id="A0A1D7TYB6"/>
<evidence type="ECO:0000313" key="9">
    <source>
        <dbReference type="EMBL" id="AOO80119.1"/>
    </source>
</evidence>
<keyword evidence="4 7" id="KW-0812">Transmembrane</keyword>
<comment type="subcellular location">
    <subcellularLocation>
        <location evidence="1 7">Cell membrane</location>
        <topology evidence="1 7">Multi-pass membrane protein</topology>
    </subcellularLocation>
</comment>
<evidence type="ECO:0000256" key="7">
    <source>
        <dbReference type="RuleBase" id="RU363032"/>
    </source>
</evidence>
<feature type="transmembrane region" description="Helical" evidence="7">
    <location>
        <begin position="109"/>
        <end position="130"/>
    </location>
</feature>
<proteinExistence type="inferred from homology"/>
<dbReference type="SUPFAM" id="SSF161098">
    <property type="entry name" value="MetI-like"/>
    <property type="match status" value="1"/>
</dbReference>
<name>A0A1D7TYB6_9HYPH</name>
<dbReference type="CDD" id="cd06261">
    <property type="entry name" value="TM_PBP2"/>
    <property type="match status" value="1"/>
</dbReference>
<keyword evidence="3" id="KW-1003">Cell membrane</keyword>
<feature type="transmembrane region" description="Helical" evidence="7">
    <location>
        <begin position="268"/>
        <end position="287"/>
    </location>
</feature>
<dbReference type="KEGG" id="bvv:BHK69_06190"/>
<dbReference type="InterPro" id="IPR035906">
    <property type="entry name" value="MetI-like_sf"/>
</dbReference>
<evidence type="ECO:0000256" key="5">
    <source>
        <dbReference type="ARBA" id="ARBA00022989"/>
    </source>
</evidence>
<organism evidence="9 10">
    <name type="scientific">Bosea vaviloviae</name>
    <dbReference type="NCBI Taxonomy" id="1526658"/>
    <lineage>
        <taxon>Bacteria</taxon>
        <taxon>Pseudomonadati</taxon>
        <taxon>Pseudomonadota</taxon>
        <taxon>Alphaproteobacteria</taxon>
        <taxon>Hyphomicrobiales</taxon>
        <taxon>Boseaceae</taxon>
        <taxon>Bosea</taxon>
    </lineage>
</organism>
<keyword evidence="10" id="KW-1185">Reference proteome</keyword>
<evidence type="ECO:0000256" key="4">
    <source>
        <dbReference type="ARBA" id="ARBA00022692"/>
    </source>
</evidence>
<evidence type="ECO:0000259" key="8">
    <source>
        <dbReference type="PROSITE" id="PS50928"/>
    </source>
</evidence>
<dbReference type="GO" id="GO:0005886">
    <property type="term" value="C:plasma membrane"/>
    <property type="evidence" value="ECO:0007669"/>
    <property type="project" value="UniProtKB-SubCell"/>
</dbReference>
<evidence type="ECO:0000256" key="6">
    <source>
        <dbReference type="ARBA" id="ARBA00023136"/>
    </source>
</evidence>
<sequence length="296" mass="33065">MTTRLFAAFDRHFQLLFILPGLLCLVGIVAYPVVWNLVAAFTNANLIYEGWRFTGLENFRLVLADAEFVTSTFRTLVWTFVSVALQLLVGLVAALCLEKVTAGRSLLRMALIVPWAFPAIIMAFAWRYMLDASYGVANYFMMVLGLIGMPHAWLGETETAMVALIAMNVWFGFPFMMVAMIAGLQTIPKELYEAARMDGASPWQEFLYVTLPGLKGIVATLATLRTIWVFNNFEFPYLTTGGGPIDATTTLPIYAFKTGWTQYELGRMAAVSVLMLAILTVTTVLYLRLLREEDDA</sequence>
<keyword evidence="5 7" id="KW-1133">Transmembrane helix</keyword>
<dbReference type="InterPro" id="IPR000515">
    <property type="entry name" value="MetI-like"/>
</dbReference>
<keyword evidence="2 7" id="KW-0813">Transport</keyword>
<dbReference type="GO" id="GO:0055085">
    <property type="term" value="P:transmembrane transport"/>
    <property type="evidence" value="ECO:0007669"/>
    <property type="project" value="InterPro"/>
</dbReference>
<reference evidence="9 10" key="1">
    <citation type="journal article" date="2015" name="Antonie Van Leeuwenhoek">
        <title>Bosea vaviloviae sp. nov., a new species of slow-growing rhizobia isolated from nodules of the relict species Vavilovia formosa (Stev.) Fed.</title>
        <authorList>
            <person name="Safronova V.I."/>
            <person name="Kuznetsova I.G."/>
            <person name="Sazanova A.L."/>
            <person name="Kimeklis A.K."/>
            <person name="Belimov A.A."/>
            <person name="Andronov E.E."/>
            <person name="Pinaev A.G."/>
            <person name="Chizhevskaya E.P."/>
            <person name="Pukhaev A.R."/>
            <person name="Popov K.P."/>
            <person name="Willems A."/>
            <person name="Tikhonovich I.A."/>
        </authorList>
    </citation>
    <scope>NUCLEOTIDE SEQUENCE [LARGE SCALE GENOMIC DNA]</scope>
    <source>
        <strain evidence="9 10">Vaf18</strain>
    </source>
</reference>
<feature type="domain" description="ABC transmembrane type-1" evidence="8">
    <location>
        <begin position="72"/>
        <end position="286"/>
    </location>
</feature>
<dbReference type="STRING" id="1526658.BHK69_06190"/>
<dbReference type="Gene3D" id="1.10.3720.10">
    <property type="entry name" value="MetI-like"/>
    <property type="match status" value="1"/>
</dbReference>
<dbReference type="PANTHER" id="PTHR43005">
    <property type="entry name" value="BLR7065 PROTEIN"/>
    <property type="match status" value="1"/>
</dbReference>
<evidence type="ECO:0000256" key="3">
    <source>
        <dbReference type="ARBA" id="ARBA00022475"/>
    </source>
</evidence>
<gene>
    <name evidence="9" type="ORF">BHK69_06190</name>
</gene>
<evidence type="ECO:0000313" key="10">
    <source>
        <dbReference type="Proteomes" id="UP000094969"/>
    </source>
</evidence>
<accession>A0A1D7TYB6</accession>
<feature type="transmembrane region" description="Helical" evidence="7">
    <location>
        <begin position="161"/>
        <end position="186"/>
    </location>
</feature>
<feature type="transmembrane region" description="Helical" evidence="7">
    <location>
        <begin position="12"/>
        <end position="34"/>
    </location>
</feature>
<dbReference type="OrthoDB" id="7375219at2"/>
<keyword evidence="6 7" id="KW-0472">Membrane</keyword>
<dbReference type="Pfam" id="PF00528">
    <property type="entry name" value="BPD_transp_1"/>
    <property type="match status" value="1"/>
</dbReference>
<protein>
    <recommendedName>
        <fullName evidence="8">ABC transmembrane type-1 domain-containing protein</fullName>
    </recommendedName>
</protein>
<dbReference type="PANTHER" id="PTHR43005:SF1">
    <property type="entry name" value="SPERMIDINE_PUTRESCINE TRANSPORT SYSTEM PERMEASE PROTEIN"/>
    <property type="match status" value="1"/>
</dbReference>
<dbReference type="Proteomes" id="UP000094969">
    <property type="component" value="Chromosome"/>
</dbReference>
<feature type="transmembrane region" description="Helical" evidence="7">
    <location>
        <begin position="136"/>
        <end position="154"/>
    </location>
</feature>
<evidence type="ECO:0000256" key="1">
    <source>
        <dbReference type="ARBA" id="ARBA00004651"/>
    </source>
</evidence>
<dbReference type="EMBL" id="CP017147">
    <property type="protein sequence ID" value="AOO80119.1"/>
    <property type="molecule type" value="Genomic_DNA"/>
</dbReference>